<dbReference type="AlphaFoldDB" id="L9WDQ9"/>
<feature type="compositionally biased region" description="Acidic residues" evidence="2">
    <location>
        <begin position="261"/>
        <end position="277"/>
    </location>
</feature>
<gene>
    <name evidence="3" type="ORF">C495_05187</name>
</gene>
<evidence type="ECO:0000313" key="4">
    <source>
        <dbReference type="Proteomes" id="UP000011661"/>
    </source>
</evidence>
<accession>L9WDQ9</accession>
<feature type="region of interest" description="Disordered" evidence="2">
    <location>
        <begin position="160"/>
        <end position="277"/>
    </location>
</feature>
<comment type="caution">
    <text evidence="3">The sequence shown here is derived from an EMBL/GenBank/DDBJ whole genome shotgun (WGS) entry which is preliminary data.</text>
</comment>
<evidence type="ECO:0000313" key="3">
    <source>
        <dbReference type="EMBL" id="ELY47625.1"/>
    </source>
</evidence>
<keyword evidence="1" id="KW-0175">Coiled coil</keyword>
<sequence length="277" mass="28691">MVMTTTRSVALLVLVATIGLTVAPIASGAVVGALTDETTADTDTTESESTTSVSMFMQSSAADTENTVEDGMFEAKYDAADNESRTDLVHDRTTTLEQRLEALEAERDQLREREDDLSRGEYQARMTRLTVEIDSLERSAGHVEKRANGADVEDRLATLRENASELRGPDVAEIARGLGGGNGAPGGGPADDAGPPTESPGTGPNADTGAEAGPQTNTSGTGPNAGVGAEKASPTTDPDPEPNATATVEPASESDSRADLDADDDPDADDEPDSNEP</sequence>
<dbReference type="EMBL" id="AOHX01000026">
    <property type="protein sequence ID" value="ELY47625.1"/>
    <property type="molecule type" value="Genomic_DNA"/>
</dbReference>
<feature type="coiled-coil region" evidence="1">
    <location>
        <begin position="93"/>
        <end position="139"/>
    </location>
</feature>
<dbReference type="eggNOG" id="arCOG03053">
    <property type="taxonomic scope" value="Archaea"/>
</dbReference>
<name>L9WDQ9_9EURY</name>
<dbReference type="Proteomes" id="UP000011661">
    <property type="component" value="Unassembled WGS sequence"/>
</dbReference>
<dbReference type="STRING" id="1230460.C495_05187"/>
<keyword evidence="4" id="KW-1185">Reference proteome</keyword>
<evidence type="ECO:0000256" key="2">
    <source>
        <dbReference type="SAM" id="MobiDB-lite"/>
    </source>
</evidence>
<protein>
    <submittedName>
        <fullName evidence="3">Uncharacterized protein</fullName>
    </submittedName>
</protein>
<feature type="compositionally biased region" description="Gly residues" evidence="2">
    <location>
        <begin position="177"/>
        <end position="189"/>
    </location>
</feature>
<proteinExistence type="predicted"/>
<dbReference type="PATRIC" id="fig|1230460.4.peg.1052"/>
<reference evidence="3 4" key="1">
    <citation type="journal article" date="2014" name="PLoS Genet.">
        <title>Phylogenetically driven sequencing of extremely halophilic archaea reveals strategies for static and dynamic osmo-response.</title>
        <authorList>
            <person name="Becker E.A."/>
            <person name="Seitzer P.M."/>
            <person name="Tritt A."/>
            <person name="Larsen D."/>
            <person name="Krusor M."/>
            <person name="Yao A.I."/>
            <person name="Wu D."/>
            <person name="Madern D."/>
            <person name="Eisen J.A."/>
            <person name="Darling A.E."/>
            <person name="Facciotti M.T."/>
        </authorList>
    </citation>
    <scope>NUCLEOTIDE SEQUENCE [LARGE SCALE GENOMIC DNA]</scope>
    <source>
        <strain evidence="3 4">JCM 14089</strain>
    </source>
</reference>
<organism evidence="3 4">
    <name type="scientific">Natronorubrum sulfidifaciens JCM 14089</name>
    <dbReference type="NCBI Taxonomy" id="1230460"/>
    <lineage>
        <taxon>Archaea</taxon>
        <taxon>Methanobacteriati</taxon>
        <taxon>Methanobacteriota</taxon>
        <taxon>Stenosarchaea group</taxon>
        <taxon>Halobacteria</taxon>
        <taxon>Halobacteriales</taxon>
        <taxon>Natrialbaceae</taxon>
        <taxon>Natronorubrum</taxon>
    </lineage>
</organism>
<evidence type="ECO:0000256" key="1">
    <source>
        <dbReference type="SAM" id="Coils"/>
    </source>
</evidence>
<feature type="compositionally biased region" description="Basic and acidic residues" evidence="2">
    <location>
        <begin position="160"/>
        <end position="170"/>
    </location>
</feature>